<dbReference type="PANTHER" id="PTHR46951:SF2">
    <property type="entry name" value="BED-TYPE DOMAIN-CONTAINING PROTEIN"/>
    <property type="match status" value="1"/>
</dbReference>
<evidence type="ECO:0000256" key="1">
    <source>
        <dbReference type="SAM" id="MobiDB-lite"/>
    </source>
</evidence>
<feature type="compositionally biased region" description="Acidic residues" evidence="1">
    <location>
        <begin position="93"/>
        <end position="104"/>
    </location>
</feature>
<evidence type="ECO:0000313" key="3">
    <source>
        <dbReference type="Proteomes" id="UP000631114"/>
    </source>
</evidence>
<accession>A0A835HM24</accession>
<feature type="compositionally biased region" description="Basic and acidic residues" evidence="1">
    <location>
        <begin position="78"/>
        <end position="87"/>
    </location>
</feature>
<feature type="compositionally biased region" description="Basic and acidic residues" evidence="1">
    <location>
        <begin position="27"/>
        <end position="45"/>
    </location>
</feature>
<feature type="region of interest" description="Disordered" evidence="1">
    <location>
        <begin position="1"/>
        <end position="104"/>
    </location>
</feature>
<organism evidence="2 3">
    <name type="scientific">Coptis chinensis</name>
    <dbReference type="NCBI Taxonomy" id="261450"/>
    <lineage>
        <taxon>Eukaryota</taxon>
        <taxon>Viridiplantae</taxon>
        <taxon>Streptophyta</taxon>
        <taxon>Embryophyta</taxon>
        <taxon>Tracheophyta</taxon>
        <taxon>Spermatophyta</taxon>
        <taxon>Magnoliopsida</taxon>
        <taxon>Ranunculales</taxon>
        <taxon>Ranunculaceae</taxon>
        <taxon>Coptidoideae</taxon>
        <taxon>Coptis</taxon>
    </lineage>
</organism>
<evidence type="ECO:0000313" key="2">
    <source>
        <dbReference type="EMBL" id="KAF9600513.1"/>
    </source>
</evidence>
<dbReference type="EMBL" id="JADFTS010000006">
    <property type="protein sequence ID" value="KAF9600513.1"/>
    <property type="molecule type" value="Genomic_DNA"/>
</dbReference>
<reference evidence="2 3" key="1">
    <citation type="submission" date="2020-10" db="EMBL/GenBank/DDBJ databases">
        <title>The Coptis chinensis genome and diversification of protoberbering-type alkaloids.</title>
        <authorList>
            <person name="Wang B."/>
            <person name="Shu S."/>
            <person name="Song C."/>
            <person name="Liu Y."/>
        </authorList>
    </citation>
    <scope>NUCLEOTIDE SEQUENCE [LARGE SCALE GENOMIC DNA]</scope>
    <source>
        <strain evidence="2">HL-2020</strain>
        <tissue evidence="2">Leaf</tissue>
    </source>
</reference>
<keyword evidence="3" id="KW-1185">Reference proteome</keyword>
<proteinExistence type="predicted"/>
<sequence length="501" mass="57277">MGKKHQSESSENSSSDEVKKVKNGVSEYEKKRIERIKENKARLEALRLPSLATSLMGSVEKKNRKGKEKKGEEDDEEYKPSDGEEKASSSSEELVEEDDDDEWINESSYSSRISGCKDTWRERTRFDQGRPRLTGWLLLSPMKSITVEGRDTRIHWIWMKEQPYYRSEIFPEKKDPALARDEQAAASMEKAGEVNCSVGMELLEREKDPGVMKLGQGKQIRTSAIWGKSKTSLNKSTRKKKNPVQKRVEEVEYVDDDEALKKAIALSLGGSLEISCPLPRGPPQNCRVNFQLEERKEGNLVQENDKRKKRRKSSTSCVQMTKDQVIVHFFQFDDMQRVTPMGIGKQKFQCKYCGDIMGGGGMTSLKEHLAGSSSIITACEVPLHIREEMGKQIPERASSPARVTLEQQALQPQVVWPQEEEEDFELKLQQDIEEAMRRSMKDPDYQEMEEIKIAMMESQRLSSQYLERASSSQTPQMTVMAQDSDEELDRMLGLCDDDNDM</sequence>
<comment type="caution">
    <text evidence="2">The sequence shown here is derived from an EMBL/GenBank/DDBJ whole genome shotgun (WGS) entry which is preliminary data.</text>
</comment>
<gene>
    <name evidence="2" type="ORF">IFM89_009962</name>
</gene>
<name>A0A835HM24_9MAGN</name>
<dbReference type="Proteomes" id="UP000631114">
    <property type="component" value="Unassembled WGS sequence"/>
</dbReference>
<protein>
    <submittedName>
        <fullName evidence="2">Uncharacterized protein</fullName>
    </submittedName>
</protein>
<dbReference type="PANTHER" id="PTHR46951">
    <property type="entry name" value="BED-TYPE DOMAIN-CONTAINING PROTEIN"/>
    <property type="match status" value="1"/>
</dbReference>
<dbReference type="AlphaFoldDB" id="A0A835HM24"/>
<dbReference type="OrthoDB" id="293868at2759"/>